<feature type="signal peptide" evidence="1">
    <location>
        <begin position="1"/>
        <end position="19"/>
    </location>
</feature>
<dbReference type="Proteomes" id="UP000184932">
    <property type="component" value="Unassembled WGS sequence"/>
</dbReference>
<evidence type="ECO:0000256" key="1">
    <source>
        <dbReference type="SAM" id="SignalP"/>
    </source>
</evidence>
<gene>
    <name evidence="2" type="ORF">SAMN05444002_2885</name>
</gene>
<evidence type="ECO:0000313" key="2">
    <source>
        <dbReference type="EMBL" id="SIO12299.1"/>
    </source>
</evidence>
<proteinExistence type="predicted"/>
<dbReference type="EMBL" id="FSRL01000001">
    <property type="protein sequence ID" value="SIO12299.1"/>
    <property type="molecule type" value="Genomic_DNA"/>
</dbReference>
<accession>A0A1N6GXN8</accession>
<evidence type="ECO:0008006" key="4">
    <source>
        <dbReference type="Google" id="ProtNLM"/>
    </source>
</evidence>
<keyword evidence="3" id="KW-1185">Reference proteome</keyword>
<dbReference type="RefSeq" id="WP_074256851.1">
    <property type="nucleotide sequence ID" value="NZ_FSRL01000001.1"/>
</dbReference>
<feature type="chain" id="PRO_5012907293" description="DUF1311 domain-containing protein" evidence="1">
    <location>
        <begin position="20"/>
        <end position="155"/>
    </location>
</feature>
<sequence length="155" mass="16438">MTFRAALLALALAASPASAQSPEVDLEAIVACVQNAAGGSAAARCIEASLTPCDSVQYETPAVALLCYQTARATFDEGITAERQRLAALDKPVDAGFVTVNARYDMLGALLECDRDEDISLLGDHQPQDVARAKARCLTSVSAVTWLKLRLALRE</sequence>
<evidence type="ECO:0000313" key="3">
    <source>
        <dbReference type="Proteomes" id="UP000184932"/>
    </source>
</evidence>
<protein>
    <recommendedName>
        <fullName evidence="4">DUF1311 domain-containing protein</fullName>
    </recommendedName>
</protein>
<name>A0A1N6GXN8_9RHOB</name>
<organism evidence="2 3">
    <name type="scientific">Vannielia litorea</name>
    <dbReference type="NCBI Taxonomy" id="1217970"/>
    <lineage>
        <taxon>Bacteria</taxon>
        <taxon>Pseudomonadati</taxon>
        <taxon>Pseudomonadota</taxon>
        <taxon>Alphaproteobacteria</taxon>
        <taxon>Rhodobacterales</taxon>
        <taxon>Paracoccaceae</taxon>
        <taxon>Vannielia</taxon>
    </lineage>
</organism>
<keyword evidence="1" id="KW-0732">Signal</keyword>
<dbReference type="AlphaFoldDB" id="A0A1N6GXN8"/>
<reference evidence="3" key="1">
    <citation type="submission" date="2016-11" db="EMBL/GenBank/DDBJ databases">
        <authorList>
            <person name="Varghese N."/>
            <person name="Submissions S."/>
        </authorList>
    </citation>
    <scope>NUCLEOTIDE SEQUENCE [LARGE SCALE GENOMIC DNA]</scope>
    <source>
        <strain evidence="3">DSM 29440</strain>
    </source>
</reference>
<dbReference type="OrthoDB" id="7866682at2"/>
<dbReference type="STRING" id="1217970.SAMN05444002_2885"/>